<evidence type="ECO:0000256" key="2">
    <source>
        <dbReference type="ARBA" id="ARBA00022803"/>
    </source>
</evidence>
<dbReference type="Gene3D" id="1.25.40.10">
    <property type="entry name" value="Tetratricopeptide repeat domain"/>
    <property type="match status" value="1"/>
</dbReference>
<comment type="catalytic activity">
    <reaction evidence="3">
        <text>[protein]-peptidylproline (omega=180) = [protein]-peptidylproline (omega=0)</text>
        <dbReference type="Rhea" id="RHEA:16237"/>
        <dbReference type="Rhea" id="RHEA-COMP:10747"/>
        <dbReference type="Rhea" id="RHEA-COMP:10748"/>
        <dbReference type="ChEBI" id="CHEBI:83833"/>
        <dbReference type="ChEBI" id="CHEBI:83834"/>
        <dbReference type="EC" id="5.2.1.8"/>
    </reaction>
</comment>
<dbReference type="GO" id="GO:0012505">
    <property type="term" value="C:endomembrane system"/>
    <property type="evidence" value="ECO:0007669"/>
    <property type="project" value="TreeGrafter"/>
</dbReference>
<dbReference type="GO" id="GO:0005740">
    <property type="term" value="C:mitochondrial envelope"/>
    <property type="evidence" value="ECO:0007669"/>
    <property type="project" value="TreeGrafter"/>
</dbReference>
<dbReference type="AlphaFoldDB" id="A0A1Z5KNX4"/>
<dbReference type="InterPro" id="IPR050754">
    <property type="entry name" value="FKBP4/5/8-like"/>
</dbReference>
<dbReference type="InterPro" id="IPR001179">
    <property type="entry name" value="PPIase_FKBP_dom"/>
</dbReference>
<evidence type="ECO:0000313" key="8">
    <source>
        <dbReference type="Proteomes" id="UP000198406"/>
    </source>
</evidence>
<reference evidence="7 8" key="1">
    <citation type="journal article" date="2015" name="Plant Cell">
        <title>Oil accumulation by the oleaginous diatom Fistulifera solaris as revealed by the genome and transcriptome.</title>
        <authorList>
            <person name="Tanaka T."/>
            <person name="Maeda Y."/>
            <person name="Veluchamy A."/>
            <person name="Tanaka M."/>
            <person name="Abida H."/>
            <person name="Marechal E."/>
            <person name="Bowler C."/>
            <person name="Muto M."/>
            <person name="Sunaga Y."/>
            <person name="Tanaka M."/>
            <person name="Yoshino T."/>
            <person name="Taniguchi T."/>
            <person name="Fukuda Y."/>
            <person name="Nemoto M."/>
            <person name="Matsumoto M."/>
            <person name="Wong P.S."/>
            <person name="Aburatani S."/>
            <person name="Fujibuchi W."/>
        </authorList>
    </citation>
    <scope>NUCLEOTIDE SEQUENCE [LARGE SCALE GENOMIC DNA]</scope>
    <source>
        <strain evidence="7 8">JPCC DA0580</strain>
    </source>
</reference>
<dbReference type="Gene3D" id="3.10.50.40">
    <property type="match status" value="1"/>
</dbReference>
<evidence type="ECO:0000256" key="4">
    <source>
        <dbReference type="PROSITE-ProRule" id="PRU00339"/>
    </source>
</evidence>
<dbReference type="EC" id="5.2.1.8" evidence="3"/>
<evidence type="ECO:0000256" key="1">
    <source>
        <dbReference type="ARBA" id="ARBA00022737"/>
    </source>
</evidence>
<name>A0A1Z5KNX4_FISSO</name>
<evidence type="ECO:0000256" key="5">
    <source>
        <dbReference type="SAM" id="MobiDB-lite"/>
    </source>
</evidence>
<dbReference type="InterPro" id="IPR019734">
    <property type="entry name" value="TPR_rpt"/>
</dbReference>
<dbReference type="GO" id="GO:0005829">
    <property type="term" value="C:cytosol"/>
    <property type="evidence" value="ECO:0007669"/>
    <property type="project" value="TreeGrafter"/>
</dbReference>
<dbReference type="InParanoid" id="A0A1Z5KNX4"/>
<dbReference type="InterPro" id="IPR011990">
    <property type="entry name" value="TPR-like_helical_dom_sf"/>
</dbReference>
<dbReference type="GO" id="GO:0016020">
    <property type="term" value="C:membrane"/>
    <property type="evidence" value="ECO:0007669"/>
    <property type="project" value="TreeGrafter"/>
</dbReference>
<evidence type="ECO:0000259" key="6">
    <source>
        <dbReference type="PROSITE" id="PS50059"/>
    </source>
</evidence>
<dbReference type="PROSITE" id="PS50005">
    <property type="entry name" value="TPR"/>
    <property type="match status" value="1"/>
</dbReference>
<protein>
    <recommendedName>
        <fullName evidence="3">peptidylprolyl isomerase</fullName>
        <ecNumber evidence="3">5.2.1.8</ecNumber>
    </recommendedName>
</protein>
<dbReference type="PANTHER" id="PTHR46512:SF1">
    <property type="entry name" value="PEPTIDYLPROLYL ISOMERASE"/>
    <property type="match status" value="1"/>
</dbReference>
<keyword evidence="1" id="KW-0677">Repeat</keyword>
<keyword evidence="8" id="KW-1185">Reference proteome</keyword>
<dbReference type="GO" id="GO:0044183">
    <property type="term" value="F:protein folding chaperone"/>
    <property type="evidence" value="ECO:0007669"/>
    <property type="project" value="TreeGrafter"/>
</dbReference>
<organism evidence="7 8">
    <name type="scientific">Fistulifera solaris</name>
    <name type="common">Oleaginous diatom</name>
    <dbReference type="NCBI Taxonomy" id="1519565"/>
    <lineage>
        <taxon>Eukaryota</taxon>
        <taxon>Sar</taxon>
        <taxon>Stramenopiles</taxon>
        <taxon>Ochrophyta</taxon>
        <taxon>Bacillariophyta</taxon>
        <taxon>Bacillariophyceae</taxon>
        <taxon>Bacillariophycidae</taxon>
        <taxon>Naviculales</taxon>
        <taxon>Naviculaceae</taxon>
        <taxon>Fistulifera</taxon>
    </lineage>
</organism>
<keyword evidence="3" id="KW-0413">Isomerase</keyword>
<feature type="repeat" description="TPR" evidence="4">
    <location>
        <begin position="212"/>
        <end position="245"/>
    </location>
</feature>
<dbReference type="Proteomes" id="UP000198406">
    <property type="component" value="Unassembled WGS sequence"/>
</dbReference>
<comment type="caution">
    <text evidence="7">The sequence shown here is derived from an EMBL/GenBank/DDBJ whole genome shotgun (WGS) entry which is preliminary data.</text>
</comment>
<keyword evidence="2 4" id="KW-0802">TPR repeat</keyword>
<evidence type="ECO:0000256" key="3">
    <source>
        <dbReference type="PROSITE-ProRule" id="PRU00277"/>
    </source>
</evidence>
<keyword evidence="3" id="KW-0697">Rotamase</keyword>
<dbReference type="EMBL" id="BDSP01000259">
    <property type="protein sequence ID" value="GAX27857.1"/>
    <property type="molecule type" value="Genomic_DNA"/>
</dbReference>
<dbReference type="PANTHER" id="PTHR46512">
    <property type="entry name" value="PEPTIDYLPROLYL ISOMERASE"/>
    <property type="match status" value="1"/>
</dbReference>
<dbReference type="PROSITE" id="PS50059">
    <property type="entry name" value="FKBP_PPIASE"/>
    <property type="match status" value="1"/>
</dbReference>
<dbReference type="SUPFAM" id="SSF48452">
    <property type="entry name" value="TPR-like"/>
    <property type="match status" value="1"/>
</dbReference>
<dbReference type="Pfam" id="PF00254">
    <property type="entry name" value="FKBP_C"/>
    <property type="match status" value="1"/>
</dbReference>
<dbReference type="SUPFAM" id="SSF54534">
    <property type="entry name" value="FKBP-like"/>
    <property type="match status" value="1"/>
</dbReference>
<gene>
    <name evidence="7" type="ORF">FisN_13Hh035</name>
</gene>
<evidence type="ECO:0000313" key="7">
    <source>
        <dbReference type="EMBL" id="GAX27857.1"/>
    </source>
</evidence>
<proteinExistence type="predicted"/>
<dbReference type="OrthoDB" id="48164at2759"/>
<dbReference type="GO" id="GO:0003755">
    <property type="term" value="F:peptidyl-prolyl cis-trans isomerase activity"/>
    <property type="evidence" value="ECO:0007669"/>
    <property type="project" value="UniProtKB-KW"/>
</dbReference>
<dbReference type="InterPro" id="IPR046357">
    <property type="entry name" value="PPIase_dom_sf"/>
</dbReference>
<feature type="compositionally biased region" description="Acidic residues" evidence="5">
    <location>
        <begin position="325"/>
        <end position="336"/>
    </location>
</feature>
<sequence>MTENHNHEDVSDDTWQELMGSDLMIKKIVTTNSESDESQAVKPADAVRIDFEARYAPDRTILDGPLCQEAKDWLIVIGEKDVLPAVEMGVRFMSVGETALVWSHSKFAHGPGQRKHGDFELPSNANVLFQITVRAILKPSATTADEIAIALSKKNIGNDIFANEWNPYGIARAKQQYKRAGELMEHLLQTGTWKDDEEDDRFLQQKAREIMLDSFNNLAALHLRNKDYKLAKEAAVKVLERDPDNFKALIRAAKAALLDPASEFEEVEAALAAAASRSEHASDLDLQKLKEEFVRRKRAYKKKSKAMFANKKKFESSIQTISEEAKEEADESTNDDGGEKLVDGQCTIEGAQSFSEAEGSVAAAPEPTSTSQIGNWMDWRKWDWKNKVLPYAFQLLMTCVMYWYYTVLKQQQDEKMAAALQEAQFTQQILNDNEFEFLLSDPTSTQNEL</sequence>
<feature type="domain" description="PPIase FKBP-type" evidence="6">
    <location>
        <begin position="44"/>
        <end position="137"/>
    </location>
</feature>
<feature type="region of interest" description="Disordered" evidence="5">
    <location>
        <begin position="319"/>
        <end position="342"/>
    </location>
</feature>
<accession>A0A1Z5KNX4</accession>